<evidence type="ECO:0000313" key="4">
    <source>
        <dbReference type="Proteomes" id="UP000325563"/>
    </source>
</evidence>
<dbReference type="PRINTS" id="PR01217">
    <property type="entry name" value="PRICHEXTENSN"/>
</dbReference>
<dbReference type="EMBL" id="CP023692">
    <property type="protein sequence ID" value="QEV46919.1"/>
    <property type="molecule type" value="Genomic_DNA"/>
</dbReference>
<dbReference type="Proteomes" id="UP000325563">
    <property type="component" value="Chromosome"/>
</dbReference>
<name>A0A5J6J7M1_STRVI</name>
<feature type="compositionally biased region" description="Pro residues" evidence="1">
    <location>
        <begin position="65"/>
        <end position="90"/>
    </location>
</feature>
<accession>A0A5J6J7M1</accession>
<keyword evidence="2" id="KW-0812">Transmembrane</keyword>
<evidence type="ECO:0000256" key="1">
    <source>
        <dbReference type="SAM" id="MobiDB-lite"/>
    </source>
</evidence>
<feature type="compositionally biased region" description="Low complexity" evidence="1">
    <location>
        <begin position="328"/>
        <end position="353"/>
    </location>
</feature>
<evidence type="ECO:0000313" key="3">
    <source>
        <dbReference type="EMBL" id="QEV46919.1"/>
    </source>
</evidence>
<protein>
    <submittedName>
        <fullName evidence="3">Uncharacterized protein</fullName>
    </submittedName>
</protein>
<dbReference type="KEGG" id="svn:CP980_19075"/>
<feature type="region of interest" description="Disordered" evidence="1">
    <location>
        <begin position="216"/>
        <end position="294"/>
    </location>
</feature>
<sequence>MRNTGVVGEGVPVTESGQGGSPQAGTPWGPDPAYPQPGYGYPPPAQPEPGRPAYGYPPAAGQAPAGPPQPEGQPQPGPPAHAQPPAPGQAPPGHVVGPGYEGPGAPHGYGYPPLPEAVTQYIPPVPAGDEGAAPYPPVPGAPAHDEGATQYIPPVPAGDEGATQYIPPVPPGAAHEEAATQYIPPVPGGAGPGEAATQYIPPVTDGFDALFREEGQGAGHTRQLPPVQEPVLRQPPPRGYPPRGQRPGPAQPQPFPQPPQAQQPQPFQQHPQAQQHPQQQPQYAPPPPPPEAGRRVPAWVIAAVVIGLAVVGLGVGALLSDGKKQNNDPAAADATPSAGSSAAAGAEAPVDPARSQAVQLDKLLADSNDSRAAVIRSVDDIKGCRNLGQAATDLRDAARQREELVTRLQDLKMDQLPDNAKLAAALTKAWQSSAAADNSYAAWADDTAADKKGCKDGQAKGTGNANEGNKASGEATKAKESAATMWNAIAAKYALTKRDKSQL</sequence>
<reference evidence="3 4" key="1">
    <citation type="submission" date="2017-09" db="EMBL/GenBank/DDBJ databases">
        <authorList>
            <person name="Lee N."/>
            <person name="Cho B.-K."/>
        </authorList>
    </citation>
    <scope>NUCLEOTIDE SEQUENCE [LARGE SCALE GENOMIC DNA]</scope>
    <source>
        <strain evidence="3 4">ATCC 27476</strain>
    </source>
</reference>
<feature type="compositionally biased region" description="Low complexity" evidence="1">
    <location>
        <begin position="262"/>
        <end position="282"/>
    </location>
</feature>
<dbReference type="AlphaFoldDB" id="A0A5J6J7M1"/>
<feature type="region of interest" description="Disordered" evidence="1">
    <location>
        <begin position="319"/>
        <end position="355"/>
    </location>
</feature>
<keyword evidence="2" id="KW-0472">Membrane</keyword>
<keyword evidence="2" id="KW-1133">Transmembrane helix</keyword>
<feature type="transmembrane region" description="Helical" evidence="2">
    <location>
        <begin position="296"/>
        <end position="319"/>
    </location>
</feature>
<feature type="compositionally biased region" description="Low complexity" evidence="1">
    <location>
        <begin position="51"/>
        <end position="64"/>
    </location>
</feature>
<feature type="region of interest" description="Disordered" evidence="1">
    <location>
        <begin position="451"/>
        <end position="480"/>
    </location>
</feature>
<organism evidence="3 4">
    <name type="scientific">Streptomyces vinaceus</name>
    <dbReference type="NCBI Taxonomy" id="1960"/>
    <lineage>
        <taxon>Bacteria</taxon>
        <taxon>Bacillati</taxon>
        <taxon>Actinomycetota</taxon>
        <taxon>Actinomycetes</taxon>
        <taxon>Kitasatosporales</taxon>
        <taxon>Streptomycetaceae</taxon>
        <taxon>Streptomyces</taxon>
    </lineage>
</organism>
<feature type="compositionally biased region" description="Low complexity" evidence="1">
    <location>
        <begin position="1"/>
        <end position="16"/>
    </location>
</feature>
<evidence type="ECO:0000256" key="2">
    <source>
        <dbReference type="SAM" id="Phobius"/>
    </source>
</evidence>
<keyword evidence="4" id="KW-1185">Reference proteome</keyword>
<proteinExistence type="predicted"/>
<feature type="compositionally biased region" description="Pro residues" evidence="1">
    <location>
        <begin position="249"/>
        <end position="261"/>
    </location>
</feature>
<feature type="compositionally biased region" description="Pro residues" evidence="1">
    <location>
        <begin position="29"/>
        <end position="50"/>
    </location>
</feature>
<gene>
    <name evidence="3" type="ORF">CP980_19075</name>
</gene>
<feature type="region of interest" description="Disordered" evidence="1">
    <location>
        <begin position="1"/>
        <end position="202"/>
    </location>
</feature>